<dbReference type="EMBL" id="SJPO01000005">
    <property type="protein sequence ID" value="TWT76881.1"/>
    <property type="molecule type" value="Genomic_DNA"/>
</dbReference>
<dbReference type="SUPFAM" id="SSF56300">
    <property type="entry name" value="Metallo-dependent phosphatases"/>
    <property type="match status" value="1"/>
</dbReference>
<dbReference type="EC" id="3.1.-.-" evidence="5"/>
<protein>
    <submittedName>
        <fullName evidence="5">Putative metallophosphoesterase</fullName>
        <ecNumber evidence="5">3.1.-.-</ecNumber>
    </submittedName>
</protein>
<accession>A0A5C5YPK3</accession>
<dbReference type="InterPro" id="IPR051158">
    <property type="entry name" value="Metallophosphoesterase_sf"/>
</dbReference>
<evidence type="ECO:0000256" key="2">
    <source>
        <dbReference type="ARBA" id="ARBA00022801"/>
    </source>
</evidence>
<dbReference type="InterPro" id="IPR029052">
    <property type="entry name" value="Metallo-depent_PP-like"/>
</dbReference>
<name>A0A5C5YPK3_9BACT</name>
<keyword evidence="3" id="KW-0812">Transmembrane</keyword>
<dbReference type="InterPro" id="IPR004843">
    <property type="entry name" value="Calcineurin-like_PHP"/>
</dbReference>
<keyword evidence="1" id="KW-0479">Metal-binding</keyword>
<dbReference type="GO" id="GO:0046872">
    <property type="term" value="F:metal ion binding"/>
    <property type="evidence" value="ECO:0007669"/>
    <property type="project" value="UniProtKB-KW"/>
</dbReference>
<evidence type="ECO:0000259" key="4">
    <source>
        <dbReference type="Pfam" id="PF00149"/>
    </source>
</evidence>
<dbReference type="PANTHER" id="PTHR31302">
    <property type="entry name" value="TRANSMEMBRANE PROTEIN WITH METALLOPHOSPHOESTERASE DOMAIN-RELATED"/>
    <property type="match status" value="1"/>
</dbReference>
<dbReference type="GO" id="GO:0009245">
    <property type="term" value="P:lipid A biosynthetic process"/>
    <property type="evidence" value="ECO:0007669"/>
    <property type="project" value="TreeGrafter"/>
</dbReference>
<feature type="transmembrane region" description="Helical" evidence="3">
    <location>
        <begin position="37"/>
        <end position="61"/>
    </location>
</feature>
<keyword evidence="2 5" id="KW-0378">Hydrolase</keyword>
<evidence type="ECO:0000313" key="6">
    <source>
        <dbReference type="Proteomes" id="UP000318478"/>
    </source>
</evidence>
<keyword evidence="3" id="KW-0472">Membrane</keyword>
<dbReference type="Gene3D" id="3.60.21.10">
    <property type="match status" value="1"/>
</dbReference>
<sequence length="388" mass="42224">MPPLPLLVLIGLACIGHVVFWVGFVNRTHACGWNHRVVDALTATSAVMLVAPPLAAAWLYWSGGWPALQQSMLLSAYAWVMAPLAVFAAVHQVWLAVHPERRTVHKQVQAKRLDFLPELGLEIARPVPRMFLRIPGNQALQLSVEEMSLALPRLPAGLAGLKIALLADLHISGRFGVELYKRAMDQAAASRPDLVVLAGDLIEKDHCLPWVNETYGKLSAPLGVYYVLGNHDKKADHPGIRAALDALGFVDVSRQAVRLDHHGESIEIVGNELPWFGPPTTFSDQPASLRLVVAHNPDQFGWAVAHDADLILAGHNHGGQVRFPPIGPVLTPSLHGTRYACGTFRRGDTVMHVTRGAGSLAPFRFFCPPELTLITLQQQTSLSGAMPV</sequence>
<evidence type="ECO:0000313" key="5">
    <source>
        <dbReference type="EMBL" id="TWT76881.1"/>
    </source>
</evidence>
<proteinExistence type="predicted"/>
<reference evidence="5 6" key="1">
    <citation type="submission" date="2019-02" db="EMBL/GenBank/DDBJ databases">
        <title>Deep-cultivation of Planctomycetes and their phenomic and genomic characterization uncovers novel biology.</title>
        <authorList>
            <person name="Wiegand S."/>
            <person name="Jogler M."/>
            <person name="Boedeker C."/>
            <person name="Pinto D."/>
            <person name="Vollmers J."/>
            <person name="Rivas-Marin E."/>
            <person name="Kohn T."/>
            <person name="Peeters S.H."/>
            <person name="Heuer A."/>
            <person name="Rast P."/>
            <person name="Oberbeckmann S."/>
            <person name="Bunk B."/>
            <person name="Jeske O."/>
            <person name="Meyerdierks A."/>
            <person name="Storesund J.E."/>
            <person name="Kallscheuer N."/>
            <person name="Luecker S."/>
            <person name="Lage O.M."/>
            <person name="Pohl T."/>
            <person name="Merkel B.J."/>
            <person name="Hornburger P."/>
            <person name="Mueller R.-W."/>
            <person name="Bruemmer F."/>
            <person name="Labrenz M."/>
            <person name="Spormann A.M."/>
            <person name="Op Den Camp H."/>
            <person name="Overmann J."/>
            <person name="Amann R."/>
            <person name="Jetten M.S.M."/>
            <person name="Mascher T."/>
            <person name="Medema M.H."/>
            <person name="Devos D.P."/>
            <person name="Kaster A.-K."/>
            <person name="Ovreas L."/>
            <person name="Rohde M."/>
            <person name="Galperin M.Y."/>
            <person name="Jogler C."/>
        </authorList>
    </citation>
    <scope>NUCLEOTIDE SEQUENCE [LARGE SCALE GENOMIC DNA]</scope>
    <source>
        <strain evidence="5 6">Pla123a</strain>
    </source>
</reference>
<dbReference type="GO" id="GO:0016020">
    <property type="term" value="C:membrane"/>
    <property type="evidence" value="ECO:0007669"/>
    <property type="project" value="GOC"/>
</dbReference>
<evidence type="ECO:0000256" key="1">
    <source>
        <dbReference type="ARBA" id="ARBA00022723"/>
    </source>
</evidence>
<feature type="domain" description="Calcineurin-like phosphoesterase" evidence="4">
    <location>
        <begin position="161"/>
        <end position="318"/>
    </location>
</feature>
<dbReference type="OrthoDB" id="9780884at2"/>
<feature type="transmembrane region" description="Helical" evidence="3">
    <location>
        <begin position="6"/>
        <end position="25"/>
    </location>
</feature>
<comment type="caution">
    <text evidence="5">The sequence shown here is derived from an EMBL/GenBank/DDBJ whole genome shotgun (WGS) entry which is preliminary data.</text>
</comment>
<organism evidence="5 6">
    <name type="scientific">Posidoniimonas polymericola</name>
    <dbReference type="NCBI Taxonomy" id="2528002"/>
    <lineage>
        <taxon>Bacteria</taxon>
        <taxon>Pseudomonadati</taxon>
        <taxon>Planctomycetota</taxon>
        <taxon>Planctomycetia</taxon>
        <taxon>Pirellulales</taxon>
        <taxon>Lacipirellulaceae</taxon>
        <taxon>Posidoniimonas</taxon>
    </lineage>
</organism>
<keyword evidence="3" id="KW-1133">Transmembrane helix</keyword>
<dbReference type="PANTHER" id="PTHR31302:SF31">
    <property type="entry name" value="PHOSPHODIESTERASE YAEI"/>
    <property type="match status" value="1"/>
</dbReference>
<feature type="transmembrane region" description="Helical" evidence="3">
    <location>
        <begin position="76"/>
        <end position="97"/>
    </location>
</feature>
<dbReference type="AlphaFoldDB" id="A0A5C5YPK3"/>
<dbReference type="Pfam" id="PF00149">
    <property type="entry name" value="Metallophos"/>
    <property type="match status" value="1"/>
</dbReference>
<dbReference type="Proteomes" id="UP000318478">
    <property type="component" value="Unassembled WGS sequence"/>
</dbReference>
<gene>
    <name evidence="5" type="ORF">Pla123a_23050</name>
</gene>
<evidence type="ECO:0000256" key="3">
    <source>
        <dbReference type="SAM" id="Phobius"/>
    </source>
</evidence>
<dbReference type="GO" id="GO:0008758">
    <property type="term" value="F:UDP-2,3-diacylglucosamine hydrolase activity"/>
    <property type="evidence" value="ECO:0007669"/>
    <property type="project" value="TreeGrafter"/>
</dbReference>
<dbReference type="CDD" id="cd07385">
    <property type="entry name" value="MPP_YkuE_C"/>
    <property type="match status" value="1"/>
</dbReference>
<keyword evidence="6" id="KW-1185">Reference proteome</keyword>